<reference evidence="1" key="2">
    <citation type="submission" date="2016-06" db="EMBL/GenBank/DDBJ databases">
        <title>The genome of a short-lived fish provides insights into sex chromosome evolution and the genetic control of aging.</title>
        <authorList>
            <person name="Reichwald K."/>
            <person name="Felder M."/>
            <person name="Petzold A."/>
            <person name="Koch P."/>
            <person name="Groth M."/>
            <person name="Platzer M."/>
        </authorList>
    </citation>
    <scope>NUCLEOTIDE SEQUENCE</scope>
    <source>
        <tissue evidence="1">Brain</tissue>
    </source>
</reference>
<dbReference type="EMBL" id="HAEJ01010470">
    <property type="protein sequence ID" value="SBS50927.1"/>
    <property type="molecule type" value="Transcribed_RNA"/>
</dbReference>
<accession>A0A1A8UUC6</accession>
<proteinExistence type="predicted"/>
<feature type="non-terminal residue" evidence="1">
    <location>
        <position position="1"/>
    </location>
</feature>
<protein>
    <submittedName>
        <fullName evidence="1">Uncharacterized protein</fullName>
    </submittedName>
</protein>
<organism evidence="1">
    <name type="scientific">Nothobranchius furzeri</name>
    <name type="common">Turquoise killifish</name>
    <dbReference type="NCBI Taxonomy" id="105023"/>
    <lineage>
        <taxon>Eukaryota</taxon>
        <taxon>Metazoa</taxon>
        <taxon>Chordata</taxon>
        <taxon>Craniata</taxon>
        <taxon>Vertebrata</taxon>
        <taxon>Euteleostomi</taxon>
        <taxon>Actinopterygii</taxon>
        <taxon>Neopterygii</taxon>
        <taxon>Teleostei</taxon>
        <taxon>Neoteleostei</taxon>
        <taxon>Acanthomorphata</taxon>
        <taxon>Ovalentaria</taxon>
        <taxon>Atherinomorphae</taxon>
        <taxon>Cyprinodontiformes</taxon>
        <taxon>Nothobranchiidae</taxon>
        <taxon>Nothobranchius</taxon>
    </lineage>
</organism>
<evidence type="ECO:0000313" key="1">
    <source>
        <dbReference type="EMBL" id="SBS50927.1"/>
    </source>
</evidence>
<sequence>RRWTSAPSHSRSESWQSCGIKETAVANAVKRESSRCSRSFLAKFEKEKKGIFIKIKTASLFAF</sequence>
<name>A0A1A8UUC6_NOTFU</name>
<gene>
    <name evidence="1" type="primary">OLA.28222</name>
</gene>
<dbReference type="AlphaFoldDB" id="A0A1A8UUC6"/>
<reference evidence="1" key="1">
    <citation type="submission" date="2016-05" db="EMBL/GenBank/DDBJ databases">
        <authorList>
            <person name="Lavstsen T."/>
            <person name="Jespersen J.S."/>
        </authorList>
    </citation>
    <scope>NUCLEOTIDE SEQUENCE</scope>
    <source>
        <tissue evidence="1">Brain</tissue>
    </source>
</reference>